<dbReference type="InterPro" id="IPR016039">
    <property type="entry name" value="Thiolase-like"/>
</dbReference>
<reference evidence="7 8" key="1">
    <citation type="submission" date="2024-10" db="EMBL/GenBank/DDBJ databases">
        <title>The Natural Products Discovery Center: Release of the First 8490 Sequenced Strains for Exploring Actinobacteria Biosynthetic Diversity.</title>
        <authorList>
            <person name="Kalkreuter E."/>
            <person name="Kautsar S.A."/>
            <person name="Yang D."/>
            <person name="Bader C.D."/>
            <person name="Teijaro C.N."/>
            <person name="Fluegel L."/>
            <person name="Davis C.M."/>
            <person name="Simpson J.R."/>
            <person name="Lauterbach L."/>
            <person name="Steele A.D."/>
            <person name="Gui C."/>
            <person name="Meng S."/>
            <person name="Li G."/>
            <person name="Viehrig K."/>
            <person name="Ye F."/>
            <person name="Su P."/>
            <person name="Kiefer A.F."/>
            <person name="Nichols A."/>
            <person name="Cepeda A.J."/>
            <person name="Yan W."/>
            <person name="Fan B."/>
            <person name="Jiang Y."/>
            <person name="Adhikari A."/>
            <person name="Zheng C.-J."/>
            <person name="Schuster L."/>
            <person name="Cowan T.M."/>
            <person name="Smanski M.J."/>
            <person name="Chevrette M.G."/>
            <person name="De Carvalho L.P.S."/>
            <person name="Shen B."/>
        </authorList>
    </citation>
    <scope>NUCLEOTIDE SEQUENCE [LARGE SCALE GENOMIC DNA]</scope>
    <source>
        <strain evidence="7 8">NPDC012605</strain>
    </source>
</reference>
<keyword evidence="1" id="KW-0596">Phosphopantetheine</keyword>
<dbReference type="EMBL" id="JBIBDZ010000005">
    <property type="protein sequence ID" value="MFF5920756.1"/>
    <property type="molecule type" value="Genomic_DNA"/>
</dbReference>
<dbReference type="SUPFAM" id="SSF53901">
    <property type="entry name" value="Thiolase-like"/>
    <property type="match status" value="1"/>
</dbReference>
<comment type="caution">
    <text evidence="7">The sequence shown here is derived from an EMBL/GenBank/DDBJ whole genome shotgun (WGS) entry which is preliminary data.</text>
</comment>
<dbReference type="InterPro" id="IPR050091">
    <property type="entry name" value="PKS_NRPS_Biosynth_Enz"/>
</dbReference>
<dbReference type="Pfam" id="PF02801">
    <property type="entry name" value="Ketoacyl-synt_C"/>
    <property type="match status" value="1"/>
</dbReference>
<organism evidence="7 8">
    <name type="scientific">Streptomyces flavochromogenes</name>
    <dbReference type="NCBI Taxonomy" id="68199"/>
    <lineage>
        <taxon>Bacteria</taxon>
        <taxon>Bacillati</taxon>
        <taxon>Actinomycetota</taxon>
        <taxon>Actinomycetes</taxon>
        <taxon>Kitasatosporales</taxon>
        <taxon>Streptomycetaceae</taxon>
        <taxon>Streptomyces</taxon>
    </lineage>
</organism>
<dbReference type="InterPro" id="IPR001227">
    <property type="entry name" value="Ac_transferase_dom_sf"/>
</dbReference>
<dbReference type="CDD" id="cd00833">
    <property type="entry name" value="PKS"/>
    <property type="match status" value="1"/>
</dbReference>
<dbReference type="InterPro" id="IPR018201">
    <property type="entry name" value="Ketoacyl_synth_AS"/>
</dbReference>
<dbReference type="Gene3D" id="3.30.70.3290">
    <property type="match status" value="1"/>
</dbReference>
<proteinExistence type="predicted"/>
<dbReference type="InterPro" id="IPR014043">
    <property type="entry name" value="Acyl_transferase_dom"/>
</dbReference>
<accession>A0ABW6XTD9</accession>
<dbReference type="InterPro" id="IPR014031">
    <property type="entry name" value="Ketoacyl_synth_C"/>
</dbReference>
<dbReference type="Gene3D" id="3.40.366.10">
    <property type="entry name" value="Malonyl-Coenzyme A Acyl Carrier Protein, domain 2"/>
    <property type="match status" value="1"/>
</dbReference>
<dbReference type="InterPro" id="IPR014030">
    <property type="entry name" value="Ketoacyl_synth_N"/>
</dbReference>
<dbReference type="PANTHER" id="PTHR43775">
    <property type="entry name" value="FATTY ACID SYNTHASE"/>
    <property type="match status" value="1"/>
</dbReference>
<dbReference type="InterPro" id="IPR020841">
    <property type="entry name" value="PKS_Beta-ketoAc_synthase_dom"/>
</dbReference>
<keyword evidence="4" id="KW-0511">Multifunctional enzyme</keyword>
<dbReference type="Pfam" id="PF16197">
    <property type="entry name" value="KAsynt_C_assoc"/>
    <property type="match status" value="1"/>
</dbReference>
<dbReference type="SMART" id="SM00825">
    <property type="entry name" value="PKS_KS"/>
    <property type="match status" value="1"/>
</dbReference>
<dbReference type="SUPFAM" id="SSF52151">
    <property type="entry name" value="FabD/lysophospholipase-like"/>
    <property type="match status" value="1"/>
</dbReference>
<dbReference type="RefSeq" id="WP_388308316.1">
    <property type="nucleotide sequence ID" value="NZ_JBIBDZ010000005.1"/>
</dbReference>
<feature type="non-terminal residue" evidence="7">
    <location>
        <position position="557"/>
    </location>
</feature>
<dbReference type="Pfam" id="PF00698">
    <property type="entry name" value="Acyl_transf_1"/>
    <property type="match status" value="1"/>
</dbReference>
<sequence length="557" mass="57071">MDSPEALWQVVAEQRDVISGLPTDRGWDLDGLYHPDPDHSGTSYVRDGGFLSGAAEFDPAFFGIAPREALAMDPQQRLLLEVSWEALERAGIAPGTLHGTSTGVFLGAIAQEYGPRLGEAGAGAAGFGLTGTTSSVASGRVAYTLGLQGPALTVDTACSSSLVALHLAVQALRSGECSLALAGGVTVMSTPGIFVEFSRQRGLAADGRCKSFSADADGTAWAEGVGVLVVERLSDARRLGHEILAVVAGTAVNQDGASNGLTAPSGPAQERVIRAAVQDAGVSFSEVDAVEAHGTGTVLGDPIEAQALLATYGSERDGDRPLMLGSLKSNLGHAQAAAGVGGVIKMVMALRQEELPASLNVSRPSELVDWQSGGVEVLTEPRPWPAVEDRARRAGVSSFGISGTNAHVILAEAPAAEPVAEDEATDGTDRLDGATLPWTVSARSADALAEAAGRLAEHVRARPGLRPADVAFSLAAKRSAFESRAVIPGAEGRDGLLAGLDALASGEVDGENGVSASRAVFVFPGQGSQWAGMAVELLDSSPVFAQTINACETALTP</sequence>
<dbReference type="InterPro" id="IPR016035">
    <property type="entry name" value="Acyl_Trfase/lysoPLipase"/>
</dbReference>
<evidence type="ECO:0000256" key="5">
    <source>
        <dbReference type="ARBA" id="ARBA00023315"/>
    </source>
</evidence>
<dbReference type="PROSITE" id="PS52004">
    <property type="entry name" value="KS3_2"/>
    <property type="match status" value="1"/>
</dbReference>
<name>A0ABW6XTD9_9ACTN</name>
<dbReference type="PROSITE" id="PS00606">
    <property type="entry name" value="KS3_1"/>
    <property type="match status" value="1"/>
</dbReference>
<evidence type="ECO:0000259" key="6">
    <source>
        <dbReference type="PROSITE" id="PS52004"/>
    </source>
</evidence>
<dbReference type="Pfam" id="PF00109">
    <property type="entry name" value="ketoacyl-synt"/>
    <property type="match status" value="1"/>
</dbReference>
<keyword evidence="5" id="KW-0012">Acyltransferase</keyword>
<dbReference type="Proteomes" id="UP001602370">
    <property type="component" value="Unassembled WGS sequence"/>
</dbReference>
<keyword evidence="2" id="KW-0597">Phosphoprotein</keyword>
<protein>
    <submittedName>
        <fullName evidence="7">Type I polyketide synthase</fullName>
    </submittedName>
</protein>
<dbReference type="InterPro" id="IPR032821">
    <property type="entry name" value="PKS_assoc"/>
</dbReference>
<evidence type="ECO:0000256" key="3">
    <source>
        <dbReference type="ARBA" id="ARBA00022679"/>
    </source>
</evidence>
<dbReference type="Gene3D" id="3.40.47.10">
    <property type="match status" value="1"/>
</dbReference>
<gene>
    <name evidence="7" type="ORF">ACFY8C_20795</name>
</gene>
<evidence type="ECO:0000313" key="7">
    <source>
        <dbReference type="EMBL" id="MFF5920756.1"/>
    </source>
</evidence>
<keyword evidence="3" id="KW-0808">Transferase</keyword>
<evidence type="ECO:0000256" key="4">
    <source>
        <dbReference type="ARBA" id="ARBA00023268"/>
    </source>
</evidence>
<evidence type="ECO:0000256" key="1">
    <source>
        <dbReference type="ARBA" id="ARBA00022450"/>
    </source>
</evidence>
<dbReference type="PANTHER" id="PTHR43775:SF51">
    <property type="entry name" value="INACTIVE PHENOLPHTHIOCEROL SYNTHESIS POLYKETIDE SYNTHASE TYPE I PKS1-RELATED"/>
    <property type="match status" value="1"/>
</dbReference>
<feature type="domain" description="Ketosynthase family 3 (KS3)" evidence="6">
    <location>
        <begin position="1"/>
        <end position="412"/>
    </location>
</feature>
<evidence type="ECO:0000313" key="8">
    <source>
        <dbReference type="Proteomes" id="UP001602370"/>
    </source>
</evidence>
<keyword evidence="8" id="KW-1185">Reference proteome</keyword>
<evidence type="ECO:0000256" key="2">
    <source>
        <dbReference type="ARBA" id="ARBA00022553"/>
    </source>
</evidence>